<gene>
    <name evidence="3" type="ORF">CWD88_28110</name>
</gene>
<dbReference type="AlphaFoldDB" id="A0AAX0U4A4"/>
<evidence type="ECO:0000313" key="4">
    <source>
        <dbReference type="Proteomes" id="UP000231878"/>
    </source>
</evidence>
<feature type="transmembrane region" description="Helical" evidence="2">
    <location>
        <begin position="90"/>
        <end position="109"/>
    </location>
</feature>
<comment type="caution">
    <text evidence="3">The sequence shown here is derived from an EMBL/GenBank/DDBJ whole genome shotgun (WGS) entry which is preliminary data.</text>
</comment>
<reference evidence="3 4" key="1">
    <citation type="submission" date="2017-11" db="EMBL/GenBank/DDBJ databases">
        <title>Molecular characterization of Burkholderia pseudomallei and closely related isolates from Vietnam.</title>
        <authorList>
            <person name="Ustinov D.V."/>
            <person name="Antonov A.S."/>
            <person name="Avdusheva E.F."/>
            <person name="Shpak I.M."/>
            <person name="Zakharova I.B."/>
            <person name="Thi L.A."/>
            <person name="Teteryatnikova N."/>
            <person name="Lopasteyskaya Y.A."/>
            <person name="Kuzyutina J.A."/>
            <person name="Ngo T.N."/>
            <person name="Victorov D.V."/>
        </authorList>
    </citation>
    <scope>NUCLEOTIDE SEQUENCE [LARGE SCALE GENOMIC DNA]</scope>
    <source>
        <strain evidence="3 4">V1512</strain>
    </source>
</reference>
<evidence type="ECO:0000256" key="1">
    <source>
        <dbReference type="SAM" id="MobiDB-lite"/>
    </source>
</evidence>
<feature type="compositionally biased region" description="Polar residues" evidence="1">
    <location>
        <begin position="28"/>
        <end position="37"/>
    </location>
</feature>
<keyword evidence="2" id="KW-0472">Membrane</keyword>
<feature type="transmembrane region" description="Helical" evidence="2">
    <location>
        <begin position="257"/>
        <end position="278"/>
    </location>
</feature>
<evidence type="ECO:0000313" key="3">
    <source>
        <dbReference type="EMBL" id="PJO63077.1"/>
    </source>
</evidence>
<dbReference type="Proteomes" id="UP000231878">
    <property type="component" value="Unassembled WGS sequence"/>
</dbReference>
<accession>A0AAX0U4A4</accession>
<keyword evidence="2" id="KW-0812">Transmembrane</keyword>
<feature type="region of interest" description="Disordered" evidence="1">
    <location>
        <begin position="17"/>
        <end position="37"/>
    </location>
</feature>
<feature type="transmembrane region" description="Helical" evidence="2">
    <location>
        <begin position="154"/>
        <end position="175"/>
    </location>
</feature>
<organism evidence="3 4">
    <name type="scientific">Burkholderia pseudomallei</name>
    <name type="common">Pseudomonas pseudomallei</name>
    <dbReference type="NCBI Taxonomy" id="28450"/>
    <lineage>
        <taxon>Bacteria</taxon>
        <taxon>Pseudomonadati</taxon>
        <taxon>Pseudomonadota</taxon>
        <taxon>Betaproteobacteria</taxon>
        <taxon>Burkholderiales</taxon>
        <taxon>Burkholderiaceae</taxon>
        <taxon>Burkholderia</taxon>
        <taxon>pseudomallei group</taxon>
    </lineage>
</organism>
<feature type="transmembrane region" description="Helical" evidence="2">
    <location>
        <begin position="223"/>
        <end position="245"/>
    </location>
</feature>
<name>A0AAX0U4A4_BURPE</name>
<sequence length="323" mass="33190">MRARAARFACVARASGAHSAFGGGPASRRTSIDSTGATMTRHSRHAAQREAQRMMKASRELNRSAILLALSVLADSGVEHYRGSFRNRAMLAPLAASALSLAAAAHGHADGAPRRHPARDAVHLGAAAAAVAGVGFHVYNVLKRPGHLSWHNLFYGAPLGAPVALLLSGLLGAAGERLRACPEQAPRLCGLPAGRALAALVAAGLAGTVGEVALLHFRGAFHHRAMVAPLVVPPVAALLVAHAALAPARPNRWFSRAWLKATAALGIAGVGFHAYGVARQMGGWRNWAQNLLAGPPLPAPPGFSALALAGLSAVSLAEREAGA</sequence>
<keyword evidence="2" id="KW-1133">Transmembrane helix</keyword>
<feature type="transmembrane region" description="Helical" evidence="2">
    <location>
        <begin position="121"/>
        <end position="142"/>
    </location>
</feature>
<proteinExistence type="predicted"/>
<evidence type="ECO:0000256" key="2">
    <source>
        <dbReference type="SAM" id="Phobius"/>
    </source>
</evidence>
<protein>
    <submittedName>
        <fullName evidence="3">Uncharacterized protein</fullName>
    </submittedName>
</protein>
<feature type="transmembrane region" description="Helical" evidence="2">
    <location>
        <begin position="196"/>
        <end position="217"/>
    </location>
</feature>
<dbReference type="EMBL" id="PHRB01000036">
    <property type="protein sequence ID" value="PJO63077.1"/>
    <property type="molecule type" value="Genomic_DNA"/>
</dbReference>